<feature type="domain" description="Hydantoinase B/oxoprolinase" evidence="1">
    <location>
        <begin position="24"/>
        <end position="589"/>
    </location>
</feature>
<accession>A0ABP8RXI0</accession>
<evidence type="ECO:0000313" key="3">
    <source>
        <dbReference type="Proteomes" id="UP001501598"/>
    </source>
</evidence>
<dbReference type="Proteomes" id="UP001501598">
    <property type="component" value="Unassembled WGS sequence"/>
</dbReference>
<gene>
    <name evidence="2" type="ORF">GCM10023175_42070</name>
</gene>
<keyword evidence="3" id="KW-1185">Reference proteome</keyword>
<sequence length="647" mass="70581">MSTAAPVRLRDLDDAAFVERYGADRFTMSVLSSRVHYVVQHMCSGLLNTAFSGILRDWYDFAATVSGPPSDDYPMGSVSNSLAVFFGTMADGLRNAVEEYGRDRLREGDLLICNDPYRTGTHVNDILFIRPVFHDGEIVSFVTMRAHQLDMGGVVPAGFSATKHNVYESGLVLSPQLLYREDEPVDSVFHLILDNARYGALLLPDLKTIYQNLRLGERLLHESIERYGAEAVRGSIRYSADASAEAMSNAIAELPDGDYEGEEFIDCDGVGDDVEYRVHVTVRKRGEDIEVDLSGTSPQARTSINGTMLDTKTAVGVGLKYLLDPTSPFTSGTYRTIDVVIPPGTIGSAIPPDGPVFLYWEATMPVMMAIFRALSQALGERAIGGDYGTLALHNANGVTNGVPWVTTAQCGGEHGPWGATRHGDADSYEVIYMANNLDPATEAIEADIPVVVLRKEYVADTAGEGTHRGGAAVVKDTLWLSEAEHWSSALRTKRRAGFGVHGGNSGSAAATWLFDREAFDVEQERDLLPLNGGVYAGSTPIAGVLDPETKEVDLENGRYFYFASNPTWYTKPGAQFRYLTAGGGGWGNPLDRTPERVLTDVRDEYLTIEAAAERYGVVITGDPVRHPEKLAIDEEATRERRARLAVT</sequence>
<name>A0ABP8RXI0_9PSEU</name>
<dbReference type="InterPro" id="IPR003692">
    <property type="entry name" value="Hydantoinase_B"/>
</dbReference>
<comment type="caution">
    <text evidence="2">The sequence shown here is derived from an EMBL/GenBank/DDBJ whole genome shotgun (WGS) entry which is preliminary data.</text>
</comment>
<evidence type="ECO:0000313" key="2">
    <source>
        <dbReference type="EMBL" id="GAA4551000.1"/>
    </source>
</evidence>
<dbReference type="EMBL" id="BAABGT010000063">
    <property type="protein sequence ID" value="GAA4551000.1"/>
    <property type="molecule type" value="Genomic_DNA"/>
</dbReference>
<proteinExistence type="predicted"/>
<organism evidence="2 3">
    <name type="scientific">Pseudonocardia xishanensis</name>
    <dbReference type="NCBI Taxonomy" id="630995"/>
    <lineage>
        <taxon>Bacteria</taxon>
        <taxon>Bacillati</taxon>
        <taxon>Actinomycetota</taxon>
        <taxon>Actinomycetes</taxon>
        <taxon>Pseudonocardiales</taxon>
        <taxon>Pseudonocardiaceae</taxon>
        <taxon>Pseudonocardia</taxon>
    </lineage>
</organism>
<dbReference type="PANTHER" id="PTHR11365:SF23">
    <property type="entry name" value="HYPOTHETICAL 5-OXOPROLINASE (EUROFUNG)-RELATED"/>
    <property type="match status" value="1"/>
</dbReference>
<dbReference type="RefSeq" id="WP_345421161.1">
    <property type="nucleotide sequence ID" value="NZ_BAABGT010000063.1"/>
</dbReference>
<dbReference type="Pfam" id="PF02538">
    <property type="entry name" value="Hydantoinase_B"/>
    <property type="match status" value="1"/>
</dbReference>
<protein>
    <submittedName>
        <fullName evidence="2">Hydantoinase B/oxoprolinase family protein</fullName>
    </submittedName>
</protein>
<evidence type="ECO:0000259" key="1">
    <source>
        <dbReference type="Pfam" id="PF02538"/>
    </source>
</evidence>
<reference evidence="3" key="1">
    <citation type="journal article" date="2019" name="Int. J. Syst. Evol. Microbiol.">
        <title>The Global Catalogue of Microorganisms (GCM) 10K type strain sequencing project: providing services to taxonomists for standard genome sequencing and annotation.</title>
        <authorList>
            <consortium name="The Broad Institute Genomics Platform"/>
            <consortium name="The Broad Institute Genome Sequencing Center for Infectious Disease"/>
            <person name="Wu L."/>
            <person name="Ma J."/>
        </authorList>
    </citation>
    <scope>NUCLEOTIDE SEQUENCE [LARGE SCALE GENOMIC DNA]</scope>
    <source>
        <strain evidence="3">JCM 17906</strain>
    </source>
</reference>
<dbReference type="PANTHER" id="PTHR11365">
    <property type="entry name" value="5-OXOPROLINASE RELATED"/>
    <property type="match status" value="1"/>
</dbReference>
<dbReference type="InterPro" id="IPR045079">
    <property type="entry name" value="Oxoprolinase-like"/>
</dbReference>